<name>A6K1A3_RAT</name>
<gene>
    <name evidence="1" type="ORF">rCG_63176</name>
</gene>
<evidence type="ECO:0000313" key="1">
    <source>
        <dbReference type="EMBL" id="EDL89561.1"/>
    </source>
</evidence>
<dbReference type="Proteomes" id="UP000234681">
    <property type="component" value="Chromosome 12"/>
</dbReference>
<reference evidence="1 2" key="1">
    <citation type="submission" date="2005-07" db="EMBL/GenBank/DDBJ databases">
        <authorList>
            <person name="Mural R.J."/>
            <person name="Li P.W."/>
            <person name="Adams M.D."/>
            <person name="Amanatides P.G."/>
            <person name="Baden-Tillson H."/>
            <person name="Barnstead M."/>
            <person name="Chin S.H."/>
            <person name="Dew I."/>
            <person name="Evans C.A."/>
            <person name="Ferriera S."/>
            <person name="Flanigan M."/>
            <person name="Fosler C."/>
            <person name="Glodek A."/>
            <person name="Gu Z."/>
            <person name="Holt R.A."/>
            <person name="Jennings D."/>
            <person name="Kraft C.L."/>
            <person name="Lu F."/>
            <person name="Nguyen T."/>
            <person name="Nusskern D.R."/>
            <person name="Pfannkoch C.M."/>
            <person name="Sitter C."/>
            <person name="Sutton G.G."/>
            <person name="Venter J.C."/>
            <person name="Wang Z."/>
            <person name="Woodage T."/>
            <person name="Zheng X.H."/>
            <person name="Zhong F."/>
        </authorList>
    </citation>
    <scope>NUCLEOTIDE SEQUENCE [LARGE SCALE GENOMIC DNA]</scope>
    <source>
        <strain>BN</strain>
        <strain evidence="2">Sprague-Dawley</strain>
    </source>
</reference>
<dbReference type="EMBL" id="CH474012">
    <property type="protein sequence ID" value="EDL89561.1"/>
    <property type="molecule type" value="Genomic_DNA"/>
</dbReference>
<organism evidence="1 2">
    <name type="scientific">Rattus norvegicus</name>
    <name type="common">Rat</name>
    <dbReference type="NCBI Taxonomy" id="10116"/>
    <lineage>
        <taxon>Eukaryota</taxon>
        <taxon>Metazoa</taxon>
        <taxon>Chordata</taxon>
        <taxon>Craniata</taxon>
        <taxon>Vertebrata</taxon>
        <taxon>Euteleostomi</taxon>
        <taxon>Mammalia</taxon>
        <taxon>Eutheria</taxon>
        <taxon>Euarchontoglires</taxon>
        <taxon>Glires</taxon>
        <taxon>Rodentia</taxon>
        <taxon>Myomorpha</taxon>
        <taxon>Muroidea</taxon>
        <taxon>Muridae</taxon>
        <taxon>Murinae</taxon>
        <taxon>Rattus</taxon>
    </lineage>
</organism>
<dbReference type="AlphaFoldDB" id="A6K1A3"/>
<sequence length="121" mass="13420">MQQPHSAVKSGCKHCRPARAVPSCASLLWGATHCFLTGFEVCSTRGNSCVILYSGQKPMAGKITGPNGEATDVLPNGYDMPINCLLNNYIYTYKLVLCQLWLKKKMLFVVGVLFEYAWPKE</sequence>
<proteinExistence type="predicted"/>
<accession>A6K1A3</accession>
<protein>
    <submittedName>
        <fullName evidence="1">RCG63176</fullName>
    </submittedName>
</protein>
<evidence type="ECO:0000313" key="2">
    <source>
        <dbReference type="Proteomes" id="UP000234681"/>
    </source>
</evidence>